<keyword evidence="4" id="KW-1185">Reference proteome</keyword>
<feature type="region of interest" description="Disordered" evidence="1">
    <location>
        <begin position="26"/>
        <end position="64"/>
    </location>
</feature>
<evidence type="ECO:0000256" key="1">
    <source>
        <dbReference type="SAM" id="MobiDB-lite"/>
    </source>
</evidence>
<dbReference type="GO" id="GO:0004386">
    <property type="term" value="F:helicase activity"/>
    <property type="evidence" value="ECO:0007669"/>
    <property type="project" value="UniProtKB-KW"/>
</dbReference>
<dbReference type="STRING" id="765911.Thivi_1553"/>
<dbReference type="InterPro" id="IPR009270">
    <property type="entry name" value="DUF927"/>
</dbReference>
<evidence type="ECO:0000259" key="2">
    <source>
        <dbReference type="Pfam" id="PF06048"/>
    </source>
</evidence>
<keyword evidence="3" id="KW-0547">Nucleotide-binding</keyword>
<dbReference type="EMBL" id="CP003154">
    <property type="protein sequence ID" value="AFL73544.1"/>
    <property type="molecule type" value="Genomic_DNA"/>
</dbReference>
<sequence length="672" mass="73213">MSQNRKLKPRRGIRIKAIPETVQADLVPMVDSETPESDATPVNDATALNQEPKTGSVGESPDTLPTRPADILDGAINPATDPPGEDETLVECPPIATECPCWRVYLDWWQAGQDKRRPGVYYHGRDKNELGEAVRTDEWLCGPLILEATTFDRRNESFGRLLRFRDVRGNWHEWNMPMHLLRGSCEELRGELLDLGLEINPNSRGKLANYLLHKAPKREVTAALSLGWHDDTFVLPDVSIGTEAIRFQSETATVADFDQRGTLLDWQTQVCALARGNTSLTLAISAALAGPLLARVHVESCGLHLYGESSGGKTTALQAAVSVWGSRDLLRTWRGTGNGLEAAAAESTDTLLALDEINEADGKEIGSIVYALANGRGKSRANRSGGARRIARWRTVVLSSGEKTLEARMLESGARHHAGQDVRLLNLPADGRRYGTFDEIHGRDSARAFADEIKTASARCYGTAGRAFVQFLVAHLSEDYGAMVKALTDRMPTLEGQEARAARQFALIGTAGELATQAGITGWEPGAATKAATDAFLVWRDARGSGNAEASKILDAIRDFIERYGDTRFTAVDDRDGRLLRGERAGYTKVIEGRLAYLLTPGGLGEAIKGFDRKRALDVLASAGWLLGKAGSKGERRLQCKIDGRNVGLYAICLPDDEQDGDDATDKRREAA</sequence>
<dbReference type="eggNOG" id="COG5519">
    <property type="taxonomic scope" value="Bacteria"/>
</dbReference>
<keyword evidence="3" id="KW-0347">Helicase</keyword>
<dbReference type="Proteomes" id="UP000006062">
    <property type="component" value="Chromosome"/>
</dbReference>
<dbReference type="HOGENOM" id="CLU_005630_4_2_6"/>
<proteinExistence type="predicted"/>
<accession>I3Y976</accession>
<keyword evidence="3" id="KW-0067">ATP-binding</keyword>
<organism evidence="3 4">
    <name type="scientific">Thiocystis violascens (strain ATCC 17096 / DSM 198 / 6111)</name>
    <name type="common">Chromatium violascens</name>
    <dbReference type="NCBI Taxonomy" id="765911"/>
    <lineage>
        <taxon>Bacteria</taxon>
        <taxon>Pseudomonadati</taxon>
        <taxon>Pseudomonadota</taxon>
        <taxon>Gammaproteobacteria</taxon>
        <taxon>Chromatiales</taxon>
        <taxon>Chromatiaceae</taxon>
        <taxon>Thiocystis</taxon>
    </lineage>
</organism>
<dbReference type="RefSeq" id="WP_014778010.1">
    <property type="nucleotide sequence ID" value="NC_018012.1"/>
</dbReference>
<dbReference type="Pfam" id="PF06048">
    <property type="entry name" value="DUF927"/>
    <property type="match status" value="1"/>
</dbReference>
<evidence type="ECO:0000313" key="4">
    <source>
        <dbReference type="Proteomes" id="UP000006062"/>
    </source>
</evidence>
<keyword evidence="3" id="KW-0378">Hydrolase</keyword>
<name>I3Y976_THIV6</name>
<protein>
    <submittedName>
        <fullName evidence="3">DNA/RNA helicase, superfamily II</fullName>
    </submittedName>
</protein>
<gene>
    <name evidence="3" type="ordered locus">Thivi_1553</name>
</gene>
<reference evidence="3 4" key="1">
    <citation type="submission" date="2012-06" db="EMBL/GenBank/DDBJ databases">
        <title>Complete sequence of Thiocystis violascens DSM 198.</title>
        <authorList>
            <consortium name="US DOE Joint Genome Institute"/>
            <person name="Lucas S."/>
            <person name="Han J."/>
            <person name="Lapidus A."/>
            <person name="Cheng J.-F."/>
            <person name="Goodwin L."/>
            <person name="Pitluck S."/>
            <person name="Peters L."/>
            <person name="Ovchinnikova G."/>
            <person name="Teshima H."/>
            <person name="Detter J.C."/>
            <person name="Han C."/>
            <person name="Tapia R."/>
            <person name="Land M."/>
            <person name="Hauser L."/>
            <person name="Kyrpides N."/>
            <person name="Ivanova N."/>
            <person name="Pagani I."/>
            <person name="Vogl K."/>
            <person name="Liu Z."/>
            <person name="Frigaard N.-U."/>
            <person name="Bryant D."/>
            <person name="Woyke T."/>
        </authorList>
    </citation>
    <scope>NUCLEOTIDE SEQUENCE [LARGE SCALE GENOMIC DNA]</scope>
    <source>
        <strain evidence="4">ATCC 17096 / DSM 198 / 6111</strain>
    </source>
</reference>
<dbReference type="KEGG" id="tvi:Thivi_1553"/>
<feature type="domain" description="DUF927" evidence="2">
    <location>
        <begin position="116"/>
        <end position="390"/>
    </location>
</feature>
<dbReference type="OrthoDB" id="784829at2"/>
<evidence type="ECO:0000313" key="3">
    <source>
        <dbReference type="EMBL" id="AFL73544.1"/>
    </source>
</evidence>
<dbReference type="AlphaFoldDB" id="I3Y976"/>